<dbReference type="RefSeq" id="XP_056866825.1">
    <property type="nucleotide sequence ID" value="XM_057010845.1"/>
</dbReference>
<protein>
    <submittedName>
        <fullName evidence="2">Uncharacterized protein LOC108860808 isoform X2</fullName>
    </submittedName>
</protein>
<gene>
    <name evidence="2" type="primary">LOC108860808</name>
</gene>
<proteinExistence type="predicted"/>
<accession>A0A9W3DSL5</accession>
<dbReference type="AlphaFoldDB" id="A0A9W3DSL5"/>
<name>A0A9W3DSL5_RAPSA</name>
<dbReference type="GeneID" id="108860808"/>
<sequence>MEISRREHVSSVHQCLRVSFHVSLMLHGIPAPSFSMMKRRPKELLTTLSNKAKTMTGRKKKSYDGCGGTQAKKAVEMVMEEEEEEESRIWQRKVLMGDKCEPLCYSGVIFYDCSGHQVKELPPRSPCDIWVPERPRRSYTGSVLSLTEEEFD</sequence>
<evidence type="ECO:0000313" key="2">
    <source>
        <dbReference type="RefSeq" id="XP_056866825.1"/>
    </source>
</evidence>
<reference evidence="1" key="1">
    <citation type="journal article" date="2019" name="Database">
        <title>The radish genome database (RadishGD): an integrated information resource for radish genomics.</title>
        <authorList>
            <person name="Yu H.J."/>
            <person name="Baek S."/>
            <person name="Lee Y.J."/>
            <person name="Cho A."/>
            <person name="Mun J.H."/>
        </authorList>
    </citation>
    <scope>NUCLEOTIDE SEQUENCE [LARGE SCALE GENOMIC DNA]</scope>
    <source>
        <strain evidence="1">cv. WK10039</strain>
    </source>
</reference>
<dbReference type="Proteomes" id="UP000504610">
    <property type="component" value="Chromosome 5"/>
</dbReference>
<organism evidence="1 2">
    <name type="scientific">Raphanus sativus</name>
    <name type="common">Radish</name>
    <name type="synonym">Raphanus raphanistrum var. sativus</name>
    <dbReference type="NCBI Taxonomy" id="3726"/>
    <lineage>
        <taxon>Eukaryota</taxon>
        <taxon>Viridiplantae</taxon>
        <taxon>Streptophyta</taxon>
        <taxon>Embryophyta</taxon>
        <taxon>Tracheophyta</taxon>
        <taxon>Spermatophyta</taxon>
        <taxon>Magnoliopsida</taxon>
        <taxon>eudicotyledons</taxon>
        <taxon>Gunneridae</taxon>
        <taxon>Pentapetalae</taxon>
        <taxon>rosids</taxon>
        <taxon>malvids</taxon>
        <taxon>Brassicales</taxon>
        <taxon>Brassicaceae</taxon>
        <taxon>Brassiceae</taxon>
        <taxon>Raphanus</taxon>
    </lineage>
</organism>
<dbReference type="PANTHER" id="PTHR33237:SF30">
    <property type="entry name" value="GENOME ASSEMBLY, CHROMOSOME: A01"/>
    <property type="match status" value="1"/>
</dbReference>
<reference evidence="2" key="2">
    <citation type="submission" date="2025-08" db="UniProtKB">
        <authorList>
            <consortium name="RefSeq"/>
        </authorList>
    </citation>
    <scope>IDENTIFICATION</scope>
    <source>
        <tissue evidence="2">Leaf</tissue>
    </source>
</reference>
<dbReference type="PANTHER" id="PTHR33237">
    <property type="entry name" value="F2P16.13 PROTEIN-RELATED"/>
    <property type="match status" value="1"/>
</dbReference>
<keyword evidence="1" id="KW-1185">Reference proteome</keyword>
<evidence type="ECO:0000313" key="1">
    <source>
        <dbReference type="Proteomes" id="UP000504610"/>
    </source>
</evidence>